<feature type="region of interest" description="Disordered" evidence="1">
    <location>
        <begin position="88"/>
        <end position="113"/>
    </location>
</feature>
<dbReference type="AlphaFoldDB" id="A0AA40F2T7"/>
<name>A0AA40F2T7_9PEZI</name>
<gene>
    <name evidence="2" type="ORF">B0T18DRAFT_121220</name>
</gene>
<evidence type="ECO:0000256" key="1">
    <source>
        <dbReference type="SAM" id="MobiDB-lite"/>
    </source>
</evidence>
<evidence type="ECO:0000313" key="3">
    <source>
        <dbReference type="Proteomes" id="UP001172155"/>
    </source>
</evidence>
<dbReference type="EMBL" id="JAUKUD010000003">
    <property type="protein sequence ID" value="KAK0750041.1"/>
    <property type="molecule type" value="Genomic_DNA"/>
</dbReference>
<evidence type="ECO:0000313" key="2">
    <source>
        <dbReference type="EMBL" id="KAK0750041.1"/>
    </source>
</evidence>
<sequence length="148" mass="16585">MIRRHRVHVLDHWPSRFLLPAPGCGSPSTFLRLQIPSPIPSSHFPMYPGLHTAPIALAYRVHPCVLSPYLLSHRNIWADLEVRVGGRRQVSPSRSPRRYNRPVPVSEAAPRRLSSRATSLPPVPLCNCSLVLLSSHWPAQLARETSKA</sequence>
<dbReference type="Proteomes" id="UP001172155">
    <property type="component" value="Unassembled WGS sequence"/>
</dbReference>
<accession>A0AA40F2T7</accession>
<organism evidence="2 3">
    <name type="scientific">Schizothecium vesticola</name>
    <dbReference type="NCBI Taxonomy" id="314040"/>
    <lineage>
        <taxon>Eukaryota</taxon>
        <taxon>Fungi</taxon>
        <taxon>Dikarya</taxon>
        <taxon>Ascomycota</taxon>
        <taxon>Pezizomycotina</taxon>
        <taxon>Sordariomycetes</taxon>
        <taxon>Sordariomycetidae</taxon>
        <taxon>Sordariales</taxon>
        <taxon>Schizotheciaceae</taxon>
        <taxon>Schizothecium</taxon>
    </lineage>
</organism>
<reference evidence="2" key="1">
    <citation type="submission" date="2023-06" db="EMBL/GenBank/DDBJ databases">
        <title>Genome-scale phylogeny and comparative genomics of the fungal order Sordariales.</title>
        <authorList>
            <consortium name="Lawrence Berkeley National Laboratory"/>
            <person name="Hensen N."/>
            <person name="Bonometti L."/>
            <person name="Westerberg I."/>
            <person name="Brannstrom I.O."/>
            <person name="Guillou S."/>
            <person name="Cros-Aarteil S."/>
            <person name="Calhoun S."/>
            <person name="Haridas S."/>
            <person name="Kuo A."/>
            <person name="Mondo S."/>
            <person name="Pangilinan J."/>
            <person name="Riley R."/>
            <person name="LaButti K."/>
            <person name="Andreopoulos B."/>
            <person name="Lipzen A."/>
            <person name="Chen C."/>
            <person name="Yanf M."/>
            <person name="Daum C."/>
            <person name="Ng V."/>
            <person name="Clum A."/>
            <person name="Steindorff A."/>
            <person name="Ohm R."/>
            <person name="Martin F."/>
            <person name="Silar P."/>
            <person name="Natvig D."/>
            <person name="Lalanne C."/>
            <person name="Gautier V."/>
            <person name="Ament-velasquez S.L."/>
            <person name="Kruys A."/>
            <person name="Hutchinson M.I."/>
            <person name="Powell A.J."/>
            <person name="Barry K."/>
            <person name="Miller A.N."/>
            <person name="Grigoriev I.V."/>
            <person name="Debuchy R."/>
            <person name="Gladieux P."/>
            <person name="Thoren M.H."/>
            <person name="Johannesson H."/>
        </authorList>
    </citation>
    <scope>NUCLEOTIDE SEQUENCE</scope>
    <source>
        <strain evidence="2">SMH3187-1</strain>
    </source>
</reference>
<keyword evidence="3" id="KW-1185">Reference proteome</keyword>
<protein>
    <submittedName>
        <fullName evidence="2">Uncharacterized protein</fullName>
    </submittedName>
</protein>
<comment type="caution">
    <text evidence="2">The sequence shown here is derived from an EMBL/GenBank/DDBJ whole genome shotgun (WGS) entry which is preliminary data.</text>
</comment>
<proteinExistence type="predicted"/>